<protein>
    <recommendedName>
        <fullName evidence="3">Holin</fullName>
    </recommendedName>
</protein>
<reference evidence="1 2" key="1">
    <citation type="submission" date="2019-02" db="EMBL/GenBank/DDBJ databases">
        <authorList>
            <consortium name="Pathogen Informatics"/>
        </authorList>
    </citation>
    <scope>NUCLEOTIDE SEQUENCE [LARGE SCALE GENOMIC DNA]</scope>
    <source>
        <strain evidence="2">clo34</strain>
    </source>
</reference>
<comment type="caution">
    <text evidence="1">The sequence shown here is derived from an EMBL/GenBank/DDBJ whole genome shotgun (WGS) entry which is preliminary data.</text>
</comment>
<dbReference type="Proteomes" id="UP000411588">
    <property type="component" value="Unassembled WGS sequence"/>
</dbReference>
<gene>
    <name evidence="1" type="ORF">SAMEA1402399_03534</name>
</gene>
<evidence type="ECO:0000313" key="2">
    <source>
        <dbReference type="Proteomes" id="UP000411588"/>
    </source>
</evidence>
<dbReference type="AlphaFoldDB" id="A0AB74QFF8"/>
<evidence type="ECO:0000313" key="1">
    <source>
        <dbReference type="EMBL" id="VFD35446.1"/>
    </source>
</evidence>
<sequence>MSIEEFTSGVMFGISIFGTVLKKLLDNKK</sequence>
<proteinExistence type="predicted"/>
<organism evidence="1 2">
    <name type="scientific">Clostridioides difficile</name>
    <name type="common">Peptoclostridium difficile</name>
    <dbReference type="NCBI Taxonomy" id="1496"/>
    <lineage>
        <taxon>Bacteria</taxon>
        <taxon>Bacillati</taxon>
        <taxon>Bacillota</taxon>
        <taxon>Clostridia</taxon>
        <taxon>Peptostreptococcales</taxon>
        <taxon>Peptostreptococcaceae</taxon>
        <taxon>Clostridioides</taxon>
    </lineage>
</organism>
<accession>A0AB74QFF8</accession>
<name>A0AB74QFF8_CLODI</name>
<evidence type="ECO:0008006" key="3">
    <source>
        <dbReference type="Google" id="ProtNLM"/>
    </source>
</evidence>
<dbReference type="EMBL" id="CAADAN010000017">
    <property type="protein sequence ID" value="VFD35446.1"/>
    <property type="molecule type" value="Genomic_DNA"/>
</dbReference>